<evidence type="ECO:0000256" key="2">
    <source>
        <dbReference type="ARBA" id="ARBA00011085"/>
    </source>
</evidence>
<keyword evidence="7 10" id="KW-0472">Membrane</keyword>
<feature type="transmembrane region" description="Helical" evidence="10">
    <location>
        <begin position="6"/>
        <end position="27"/>
    </location>
</feature>
<evidence type="ECO:0000256" key="10">
    <source>
        <dbReference type="SAM" id="Phobius"/>
    </source>
</evidence>
<keyword evidence="3" id="KW-0589">Pheromone response</keyword>
<feature type="transmembrane region" description="Helical" evidence="10">
    <location>
        <begin position="174"/>
        <end position="195"/>
    </location>
</feature>
<dbReference type="GO" id="GO:0005886">
    <property type="term" value="C:plasma membrane"/>
    <property type="evidence" value="ECO:0007669"/>
    <property type="project" value="TreeGrafter"/>
</dbReference>
<evidence type="ECO:0000256" key="8">
    <source>
        <dbReference type="ARBA" id="ARBA00023170"/>
    </source>
</evidence>
<dbReference type="GO" id="GO:0004932">
    <property type="term" value="F:mating-type factor pheromone receptor activity"/>
    <property type="evidence" value="ECO:0007669"/>
    <property type="project" value="InterPro"/>
</dbReference>
<evidence type="ECO:0000313" key="11">
    <source>
        <dbReference type="EMBL" id="OCK84008.1"/>
    </source>
</evidence>
<evidence type="ECO:0000256" key="7">
    <source>
        <dbReference type="ARBA" id="ARBA00023136"/>
    </source>
</evidence>
<organism evidence="11 12">
    <name type="scientific">Lepidopterella palustris CBS 459.81</name>
    <dbReference type="NCBI Taxonomy" id="1314670"/>
    <lineage>
        <taxon>Eukaryota</taxon>
        <taxon>Fungi</taxon>
        <taxon>Dikarya</taxon>
        <taxon>Ascomycota</taxon>
        <taxon>Pezizomycotina</taxon>
        <taxon>Dothideomycetes</taxon>
        <taxon>Pleosporomycetidae</taxon>
        <taxon>Mytilinidiales</taxon>
        <taxon>Argynnaceae</taxon>
        <taxon>Lepidopterella</taxon>
    </lineage>
</organism>
<evidence type="ECO:0000256" key="3">
    <source>
        <dbReference type="ARBA" id="ARBA00022507"/>
    </source>
</evidence>
<name>A0A8E2EHQ0_9PEZI</name>
<evidence type="ECO:0000256" key="9">
    <source>
        <dbReference type="ARBA" id="ARBA00023224"/>
    </source>
</evidence>
<dbReference type="GO" id="GO:0000750">
    <property type="term" value="P:pheromone-dependent signal transduction involved in conjugation with cellular fusion"/>
    <property type="evidence" value="ECO:0007669"/>
    <property type="project" value="TreeGrafter"/>
</dbReference>
<evidence type="ECO:0000256" key="6">
    <source>
        <dbReference type="ARBA" id="ARBA00023040"/>
    </source>
</evidence>
<dbReference type="PANTHER" id="PTHR28097">
    <property type="entry name" value="PHEROMONE A FACTOR RECEPTOR"/>
    <property type="match status" value="1"/>
</dbReference>
<keyword evidence="8" id="KW-0675">Receptor</keyword>
<dbReference type="AlphaFoldDB" id="A0A8E2EHQ0"/>
<dbReference type="InterPro" id="IPR001499">
    <property type="entry name" value="GPCR_STE3"/>
</dbReference>
<evidence type="ECO:0000256" key="1">
    <source>
        <dbReference type="ARBA" id="ARBA00004141"/>
    </source>
</evidence>
<dbReference type="EMBL" id="KV744847">
    <property type="protein sequence ID" value="OCK84008.1"/>
    <property type="molecule type" value="Genomic_DNA"/>
</dbReference>
<gene>
    <name evidence="11" type="ORF">K432DRAFT_389921</name>
</gene>
<feature type="transmembrane region" description="Helical" evidence="10">
    <location>
        <begin position="81"/>
        <end position="103"/>
    </location>
</feature>
<dbReference type="Proteomes" id="UP000250266">
    <property type="component" value="Unassembled WGS sequence"/>
</dbReference>
<comment type="similarity">
    <text evidence="2">Belongs to the G-protein coupled receptor 4 family.</text>
</comment>
<dbReference type="PANTHER" id="PTHR28097:SF1">
    <property type="entry name" value="PHEROMONE A FACTOR RECEPTOR"/>
    <property type="match status" value="1"/>
</dbReference>
<dbReference type="Pfam" id="PF02076">
    <property type="entry name" value="STE3"/>
    <property type="match status" value="1"/>
</dbReference>
<keyword evidence="5 10" id="KW-1133">Transmembrane helix</keyword>
<feature type="transmembrane region" description="Helical" evidence="10">
    <location>
        <begin position="124"/>
        <end position="145"/>
    </location>
</feature>
<dbReference type="PRINTS" id="PR00899">
    <property type="entry name" value="GPCRSTE3"/>
</dbReference>
<evidence type="ECO:0000256" key="4">
    <source>
        <dbReference type="ARBA" id="ARBA00022692"/>
    </source>
</evidence>
<protein>
    <submittedName>
        <fullName evidence="11">STE3-domain-containing protein</fullName>
    </submittedName>
</protein>
<accession>A0A8E2EHQ0</accession>
<evidence type="ECO:0000313" key="12">
    <source>
        <dbReference type="Proteomes" id="UP000250266"/>
    </source>
</evidence>
<keyword evidence="4 10" id="KW-0812">Transmembrane</keyword>
<comment type="subcellular location">
    <subcellularLocation>
        <location evidence="1">Membrane</location>
        <topology evidence="1">Multi-pass membrane protein</topology>
    </subcellularLocation>
</comment>
<reference evidence="11 12" key="1">
    <citation type="journal article" date="2016" name="Nat. Commun.">
        <title>Ectomycorrhizal ecology is imprinted in the genome of the dominant symbiotic fungus Cenococcum geophilum.</title>
        <authorList>
            <consortium name="DOE Joint Genome Institute"/>
            <person name="Peter M."/>
            <person name="Kohler A."/>
            <person name="Ohm R.A."/>
            <person name="Kuo A."/>
            <person name="Krutzmann J."/>
            <person name="Morin E."/>
            <person name="Arend M."/>
            <person name="Barry K.W."/>
            <person name="Binder M."/>
            <person name="Choi C."/>
            <person name="Clum A."/>
            <person name="Copeland A."/>
            <person name="Grisel N."/>
            <person name="Haridas S."/>
            <person name="Kipfer T."/>
            <person name="LaButti K."/>
            <person name="Lindquist E."/>
            <person name="Lipzen A."/>
            <person name="Maire R."/>
            <person name="Meier B."/>
            <person name="Mihaltcheva S."/>
            <person name="Molinier V."/>
            <person name="Murat C."/>
            <person name="Poggeler S."/>
            <person name="Quandt C.A."/>
            <person name="Sperisen C."/>
            <person name="Tritt A."/>
            <person name="Tisserant E."/>
            <person name="Crous P.W."/>
            <person name="Henrissat B."/>
            <person name="Nehls U."/>
            <person name="Egli S."/>
            <person name="Spatafora J.W."/>
            <person name="Grigoriev I.V."/>
            <person name="Martin F.M."/>
        </authorList>
    </citation>
    <scope>NUCLEOTIDE SEQUENCE [LARGE SCALE GENOMIC DNA]</scope>
    <source>
        <strain evidence="11 12">CBS 459.81</strain>
    </source>
</reference>
<dbReference type="CDD" id="cd14966">
    <property type="entry name" value="7tmD_STE3"/>
    <property type="match status" value="1"/>
</dbReference>
<evidence type="ECO:0000256" key="5">
    <source>
        <dbReference type="ARBA" id="ARBA00022989"/>
    </source>
</evidence>
<sequence>MNTASYPLYPVAILLPVLAAIVVILDIPPMIWHFKQRNIAATSLVFWIIIRNIPSIINPIIWPRDNLADWWMGQGLCDVQVRLFVGGTIALPGALACIMRQLARVMDTKNIVLASSRKDRVRETVLEILWCFGFPLLITLVYYIVQPIRYFLWGISGCNPAFDSSWPSVALVTMWPPIISLVDAVYAGLVIYRLYRYRTQFGTCISAHNFTKSRFVRVFLMSLSLIIIVIPFQFYILARNAQYISGAYSWSRVHGPTWDEVVTIPSFGVVIFDRWFRIAHGFLVFFAFGTGRDAMRLYKGWLMTLGLGNRFPSLHQTSSWTSGSSWKGRLDSFSNKAKSMFSRNDIQTTASTSTSTETIRSASLLPASTTDPILPSTATTTKLRPSRVWSLFTSSKSRRTLLPLFSTEKSSIQCGSQSASSLKSKPHLHSIVTDNSPTVYTKVWSTDPSSRIQEHKKPDGVRVKHEFMQDNRVAYEEENV</sequence>
<keyword evidence="9" id="KW-0807">Transducer</keyword>
<keyword evidence="6" id="KW-0297">G-protein coupled receptor</keyword>
<proteinExistence type="inferred from homology"/>
<feature type="transmembrane region" description="Helical" evidence="10">
    <location>
        <begin position="215"/>
        <end position="236"/>
    </location>
</feature>
<dbReference type="OrthoDB" id="2874149at2759"/>
<keyword evidence="12" id="KW-1185">Reference proteome</keyword>
<feature type="transmembrane region" description="Helical" evidence="10">
    <location>
        <begin position="39"/>
        <end position="61"/>
    </location>
</feature>